<keyword evidence="2" id="KW-1185">Reference proteome</keyword>
<proteinExistence type="predicted"/>
<name>A0ABW1CG86_9ACTN</name>
<comment type="caution">
    <text evidence="1">The sequence shown here is derived from an EMBL/GenBank/DDBJ whole genome shotgun (WGS) entry which is preliminary data.</text>
</comment>
<evidence type="ECO:0000313" key="2">
    <source>
        <dbReference type="Proteomes" id="UP001596058"/>
    </source>
</evidence>
<evidence type="ECO:0000313" key="1">
    <source>
        <dbReference type="EMBL" id="MFC5824754.1"/>
    </source>
</evidence>
<sequence>MVENDKLLVQALVDAFLLLETAEAHEIDPDTAVRGMENIASSLLLMDPAGQQGVRAAMTELGDASGDLAYREFAQALPDMIGLAPEP</sequence>
<gene>
    <name evidence="1" type="ORF">ACFPZ3_12920</name>
</gene>
<dbReference type="RefSeq" id="WP_379514275.1">
    <property type="nucleotide sequence ID" value="NZ_JBHSPA010000016.1"/>
</dbReference>
<accession>A0ABW1CG86</accession>
<dbReference type="Proteomes" id="UP001596058">
    <property type="component" value="Unassembled WGS sequence"/>
</dbReference>
<dbReference type="EMBL" id="JBHSPA010000016">
    <property type="protein sequence ID" value="MFC5824754.1"/>
    <property type="molecule type" value="Genomic_DNA"/>
</dbReference>
<protein>
    <submittedName>
        <fullName evidence="1">Uncharacterized protein</fullName>
    </submittedName>
</protein>
<reference evidence="2" key="1">
    <citation type="journal article" date="2019" name="Int. J. Syst. Evol. Microbiol.">
        <title>The Global Catalogue of Microorganisms (GCM) 10K type strain sequencing project: providing services to taxonomists for standard genome sequencing and annotation.</title>
        <authorList>
            <consortium name="The Broad Institute Genomics Platform"/>
            <consortium name="The Broad Institute Genome Sequencing Center for Infectious Disease"/>
            <person name="Wu L."/>
            <person name="Ma J."/>
        </authorList>
    </citation>
    <scope>NUCLEOTIDE SEQUENCE [LARGE SCALE GENOMIC DNA]</scope>
    <source>
        <strain evidence="2">CCUG 53903</strain>
    </source>
</reference>
<organism evidence="1 2">
    <name type="scientific">Nonomuraea insulae</name>
    <dbReference type="NCBI Taxonomy" id="1616787"/>
    <lineage>
        <taxon>Bacteria</taxon>
        <taxon>Bacillati</taxon>
        <taxon>Actinomycetota</taxon>
        <taxon>Actinomycetes</taxon>
        <taxon>Streptosporangiales</taxon>
        <taxon>Streptosporangiaceae</taxon>
        <taxon>Nonomuraea</taxon>
    </lineage>
</organism>